<keyword evidence="2" id="KW-1185">Reference proteome</keyword>
<name>A0ABT3JD18_9SPHN</name>
<reference evidence="1 2" key="1">
    <citation type="submission" date="2022-10" db="EMBL/GenBank/DDBJ databases">
        <title>Sphingomonas sp.</title>
        <authorList>
            <person name="Jin C."/>
        </authorList>
    </citation>
    <scope>NUCLEOTIDE SEQUENCE [LARGE SCALE GENOMIC DNA]</scope>
    <source>
        <strain evidence="1 2">BN140010</strain>
    </source>
</reference>
<sequence length="70" mass="7446">MAVVQREVAAVVPAARREESAALTRSLLATVRGRCSFTIKGTFRILGEDDSLAAARARVAAAKARYDDPA</sequence>
<accession>A0ABT3JD18</accession>
<protein>
    <submittedName>
        <fullName evidence="1">Uncharacterized protein</fullName>
    </submittedName>
</protein>
<comment type="caution">
    <text evidence="1">The sequence shown here is derived from an EMBL/GenBank/DDBJ whole genome shotgun (WGS) entry which is preliminary data.</text>
</comment>
<proteinExistence type="predicted"/>
<organism evidence="1 2">
    <name type="scientific">Sphingomonas arvum</name>
    <dbReference type="NCBI Taxonomy" id="2992113"/>
    <lineage>
        <taxon>Bacteria</taxon>
        <taxon>Pseudomonadati</taxon>
        <taxon>Pseudomonadota</taxon>
        <taxon>Alphaproteobacteria</taxon>
        <taxon>Sphingomonadales</taxon>
        <taxon>Sphingomonadaceae</taxon>
        <taxon>Sphingomonas</taxon>
    </lineage>
</organism>
<dbReference type="RefSeq" id="WP_264880582.1">
    <property type="nucleotide sequence ID" value="NZ_JAPDOB010000001.1"/>
</dbReference>
<evidence type="ECO:0000313" key="2">
    <source>
        <dbReference type="Proteomes" id="UP001526246"/>
    </source>
</evidence>
<gene>
    <name evidence="1" type="ORF">OMW55_02570</name>
</gene>
<dbReference type="EMBL" id="JAPDOB010000001">
    <property type="protein sequence ID" value="MCW3796691.1"/>
    <property type="molecule type" value="Genomic_DNA"/>
</dbReference>
<evidence type="ECO:0000313" key="1">
    <source>
        <dbReference type="EMBL" id="MCW3796691.1"/>
    </source>
</evidence>
<dbReference type="Proteomes" id="UP001526246">
    <property type="component" value="Unassembled WGS sequence"/>
</dbReference>